<dbReference type="Proteomes" id="UP000015961">
    <property type="component" value="Unassembled WGS sequence"/>
</dbReference>
<dbReference type="eggNOG" id="COG3597">
    <property type="taxonomic scope" value="Bacteria"/>
</dbReference>
<dbReference type="EMBL" id="ASWO01000005">
    <property type="protein sequence ID" value="EOT84027.1"/>
    <property type="molecule type" value="Genomic_DNA"/>
</dbReference>
<dbReference type="GO" id="GO:0016020">
    <property type="term" value="C:membrane"/>
    <property type="evidence" value="ECO:0007669"/>
    <property type="project" value="UniProtKB-SubCell"/>
</dbReference>
<evidence type="ECO:0000256" key="5">
    <source>
        <dbReference type="SAM" id="MobiDB-lite"/>
    </source>
</evidence>
<feature type="compositionally biased region" description="Basic and acidic residues" evidence="5">
    <location>
        <begin position="8"/>
        <end position="21"/>
    </location>
</feature>
<dbReference type="Pfam" id="PF05128">
    <property type="entry name" value="DUF697"/>
    <property type="match status" value="1"/>
</dbReference>
<evidence type="ECO:0000256" key="6">
    <source>
        <dbReference type="SAM" id="Phobius"/>
    </source>
</evidence>
<reference evidence="7 8" key="1">
    <citation type="submission" date="2013-03" db="EMBL/GenBank/DDBJ databases">
        <title>The Genome Sequence of Enterococcus sulfureus ATCC_49903 (PacBio/Illumina hybrid assembly).</title>
        <authorList>
            <consortium name="The Broad Institute Genomics Platform"/>
            <consortium name="The Broad Institute Genome Sequencing Center for Infectious Disease"/>
            <person name="Earl A."/>
            <person name="Russ C."/>
            <person name="Gilmore M."/>
            <person name="Surin D."/>
            <person name="Walker B."/>
            <person name="Young S."/>
            <person name="Zeng Q."/>
            <person name="Gargeya S."/>
            <person name="Fitzgerald M."/>
            <person name="Haas B."/>
            <person name="Abouelleil A."/>
            <person name="Allen A.W."/>
            <person name="Alvarado L."/>
            <person name="Arachchi H.M."/>
            <person name="Berlin A.M."/>
            <person name="Chapman S.B."/>
            <person name="Gainer-Dewar J."/>
            <person name="Goldberg J."/>
            <person name="Griggs A."/>
            <person name="Gujja S."/>
            <person name="Hansen M."/>
            <person name="Howarth C."/>
            <person name="Imamovic A."/>
            <person name="Ireland A."/>
            <person name="Larimer J."/>
            <person name="McCowan C."/>
            <person name="Murphy C."/>
            <person name="Pearson M."/>
            <person name="Poon T.W."/>
            <person name="Priest M."/>
            <person name="Roberts A."/>
            <person name="Saif S."/>
            <person name="Shea T."/>
            <person name="Sisk P."/>
            <person name="Sykes S."/>
            <person name="Wortman J."/>
            <person name="Nusbaum C."/>
            <person name="Birren B."/>
        </authorList>
    </citation>
    <scope>NUCLEOTIDE SEQUENCE [LARGE SCALE GENOMIC DNA]</scope>
    <source>
        <strain evidence="7 8">ATCC 49903</strain>
    </source>
</reference>
<evidence type="ECO:0000313" key="8">
    <source>
        <dbReference type="Proteomes" id="UP000015961"/>
    </source>
</evidence>
<dbReference type="STRING" id="1140003.OMY_00926"/>
<evidence type="ECO:0000256" key="3">
    <source>
        <dbReference type="ARBA" id="ARBA00022989"/>
    </source>
</evidence>
<evidence type="ECO:0000256" key="2">
    <source>
        <dbReference type="ARBA" id="ARBA00022692"/>
    </source>
</evidence>
<name>S0KSD7_9ENTE</name>
<keyword evidence="8" id="KW-1185">Reference proteome</keyword>
<evidence type="ECO:0000313" key="7">
    <source>
        <dbReference type="EMBL" id="EOT84027.1"/>
    </source>
</evidence>
<dbReference type="RefSeq" id="WP_016185378.1">
    <property type="nucleotide sequence ID" value="NZ_ASWO01000005.1"/>
</dbReference>
<feature type="transmembrane region" description="Helical" evidence="6">
    <location>
        <begin position="95"/>
        <end position="113"/>
    </location>
</feature>
<feature type="region of interest" description="Disordered" evidence="5">
    <location>
        <begin position="1"/>
        <end position="22"/>
    </location>
</feature>
<evidence type="ECO:0008006" key="9">
    <source>
        <dbReference type="Google" id="ProtNLM"/>
    </source>
</evidence>
<proteinExistence type="predicted"/>
<sequence length="230" mass="25747">MSRWMRKKNQEPKENVRKLPEDTMDELDEEEFDSFFQEVLKKFPKKTAAVIQKSYTATRQQAEKLVNQQQAQYEQVFQNFLTNLSEEKRKKSHRIIHAAALSAAIIGFSPIPFSDAALLVPVQLTMMARLHNVFGQSWTESLAKSIGKEIVVVGFGRSAVGNVLKFVPGVGTVAGGVINATVALTITEVMGWVTVNMLANGDDLFDQAMSFKGQFDFLMGMVKQVKRKKA</sequence>
<keyword evidence="4 6" id="KW-0472">Membrane</keyword>
<protein>
    <recommendedName>
        <fullName evidence="9">GTPase</fullName>
    </recommendedName>
</protein>
<dbReference type="AlphaFoldDB" id="S0KSD7"/>
<dbReference type="OrthoDB" id="9255830at2"/>
<dbReference type="InterPro" id="IPR021147">
    <property type="entry name" value="DUF697"/>
</dbReference>
<organism evidence="7 8">
    <name type="scientific">Enterococcus sulfureus ATCC 49903</name>
    <dbReference type="NCBI Taxonomy" id="1140003"/>
    <lineage>
        <taxon>Bacteria</taxon>
        <taxon>Bacillati</taxon>
        <taxon>Bacillota</taxon>
        <taxon>Bacilli</taxon>
        <taxon>Lactobacillales</taxon>
        <taxon>Enterococcaceae</taxon>
        <taxon>Enterococcus</taxon>
    </lineage>
</organism>
<accession>S0KSD7</accession>
<evidence type="ECO:0000256" key="1">
    <source>
        <dbReference type="ARBA" id="ARBA00004141"/>
    </source>
</evidence>
<evidence type="ECO:0000256" key="4">
    <source>
        <dbReference type="ARBA" id="ARBA00023136"/>
    </source>
</evidence>
<keyword evidence="2 6" id="KW-0812">Transmembrane</keyword>
<comment type="subcellular location">
    <subcellularLocation>
        <location evidence="1">Membrane</location>
        <topology evidence="1">Multi-pass membrane protein</topology>
    </subcellularLocation>
</comment>
<dbReference type="PATRIC" id="fig|1140003.3.peg.882"/>
<keyword evidence="3 6" id="KW-1133">Transmembrane helix</keyword>
<comment type="caution">
    <text evidence="7">The sequence shown here is derived from an EMBL/GenBank/DDBJ whole genome shotgun (WGS) entry which is preliminary data.</text>
</comment>
<gene>
    <name evidence="7" type="ORF">I573_01752</name>
</gene>